<dbReference type="EMBL" id="JBAJEX010000003">
    <property type="protein sequence ID" value="MEO1766610.1"/>
    <property type="molecule type" value="Genomic_DNA"/>
</dbReference>
<dbReference type="SUPFAM" id="SSF51419">
    <property type="entry name" value="PLP-binding barrel"/>
    <property type="match status" value="1"/>
</dbReference>
<dbReference type="GO" id="GO:0008836">
    <property type="term" value="F:diaminopimelate decarboxylase activity"/>
    <property type="evidence" value="ECO:0007669"/>
    <property type="project" value="UniProtKB-EC"/>
</dbReference>
<evidence type="ECO:0000256" key="3">
    <source>
        <dbReference type="ARBA" id="ARBA00022898"/>
    </source>
</evidence>
<evidence type="ECO:0000313" key="11">
    <source>
        <dbReference type="Proteomes" id="UP001482231"/>
    </source>
</evidence>
<dbReference type="HAMAP" id="MF_02120">
    <property type="entry name" value="LysA"/>
    <property type="match status" value="1"/>
</dbReference>
<evidence type="ECO:0000259" key="9">
    <source>
        <dbReference type="Pfam" id="PF02784"/>
    </source>
</evidence>
<feature type="binding site" evidence="5">
    <location>
        <position position="316"/>
    </location>
    <ligand>
        <name>substrate</name>
    </ligand>
</feature>
<feature type="binding site" evidence="5">
    <location>
        <position position="370"/>
    </location>
    <ligand>
        <name>substrate</name>
    </ligand>
</feature>
<dbReference type="InterPro" id="IPR002986">
    <property type="entry name" value="DAP_deCOOHase_LysA"/>
</dbReference>
<dbReference type="PRINTS" id="PR01181">
    <property type="entry name" value="DAPDCRBXLASE"/>
</dbReference>
<dbReference type="PANTHER" id="PTHR43727">
    <property type="entry name" value="DIAMINOPIMELATE DECARBOXYLASE"/>
    <property type="match status" value="1"/>
</dbReference>
<comment type="caution">
    <text evidence="10">The sequence shown here is derived from an EMBL/GenBank/DDBJ whole genome shotgun (WGS) entry which is preliminary data.</text>
</comment>
<dbReference type="InterPro" id="IPR022657">
    <property type="entry name" value="De-COase2_CS"/>
</dbReference>
<dbReference type="Gene3D" id="3.20.20.10">
    <property type="entry name" value="Alanine racemase"/>
    <property type="match status" value="1"/>
</dbReference>
<feature type="domain" description="Orn/DAP/Arg decarboxylase 2 C-terminal" evidence="8">
    <location>
        <begin position="29"/>
        <end position="368"/>
    </location>
</feature>
<dbReference type="PRINTS" id="PR01179">
    <property type="entry name" value="ODADCRBXLASE"/>
</dbReference>
<comment type="pathway">
    <text evidence="5 7">Amino-acid biosynthesis; L-lysine biosynthesis via DAP pathway; L-lysine from DL-2,6-diaminopimelate: step 1/1.</text>
</comment>
<evidence type="ECO:0000313" key="10">
    <source>
        <dbReference type="EMBL" id="MEO1766610.1"/>
    </source>
</evidence>
<keyword evidence="11" id="KW-1185">Reference proteome</keyword>
<feature type="binding site" evidence="5">
    <location>
        <position position="312"/>
    </location>
    <ligand>
        <name>substrate</name>
    </ligand>
</feature>
<feature type="binding site" evidence="5">
    <location>
        <begin position="273"/>
        <end position="276"/>
    </location>
    <ligand>
        <name>pyridoxal 5'-phosphate</name>
        <dbReference type="ChEBI" id="CHEBI:597326"/>
    </ligand>
</feature>
<dbReference type="InterPro" id="IPR000183">
    <property type="entry name" value="Orn/DAP/Arg_de-COase"/>
</dbReference>
<comment type="catalytic activity">
    <reaction evidence="5 7">
        <text>meso-2,6-diaminopimelate + H(+) = L-lysine + CO2</text>
        <dbReference type="Rhea" id="RHEA:15101"/>
        <dbReference type="ChEBI" id="CHEBI:15378"/>
        <dbReference type="ChEBI" id="CHEBI:16526"/>
        <dbReference type="ChEBI" id="CHEBI:32551"/>
        <dbReference type="ChEBI" id="CHEBI:57791"/>
        <dbReference type="EC" id="4.1.1.20"/>
    </reaction>
</comment>
<dbReference type="CDD" id="cd06828">
    <property type="entry name" value="PLPDE_III_DapDC"/>
    <property type="match status" value="1"/>
</dbReference>
<feature type="binding site" evidence="5">
    <location>
        <position position="276"/>
    </location>
    <ligand>
        <name>substrate</name>
    </ligand>
</feature>
<dbReference type="RefSeq" id="WP_347307720.1">
    <property type="nucleotide sequence ID" value="NZ_JBAJEX010000003.1"/>
</dbReference>
<dbReference type="EC" id="4.1.1.20" evidence="5 6"/>
<keyword evidence="3 5" id="KW-0663">Pyridoxal phosphate</keyword>
<dbReference type="Pfam" id="PF02784">
    <property type="entry name" value="Orn_Arg_deC_N"/>
    <property type="match status" value="1"/>
</dbReference>
<evidence type="ECO:0000256" key="6">
    <source>
        <dbReference type="NCBIfam" id="TIGR01048"/>
    </source>
</evidence>
<feature type="binding site" evidence="5">
    <location>
        <position position="239"/>
    </location>
    <ligand>
        <name>pyridoxal 5'-phosphate</name>
        <dbReference type="ChEBI" id="CHEBI:597326"/>
    </ligand>
</feature>
<dbReference type="InterPro" id="IPR022644">
    <property type="entry name" value="De-COase2_N"/>
</dbReference>
<comment type="subunit">
    <text evidence="5">Homodimer.</text>
</comment>
<feature type="binding site" evidence="5">
    <location>
        <position position="370"/>
    </location>
    <ligand>
        <name>pyridoxal 5'-phosphate</name>
        <dbReference type="ChEBI" id="CHEBI:597326"/>
    </ligand>
</feature>
<evidence type="ECO:0000256" key="1">
    <source>
        <dbReference type="ARBA" id="ARBA00001933"/>
    </source>
</evidence>
<proteinExistence type="inferred from homology"/>
<keyword evidence="2 5" id="KW-0210">Decarboxylase</keyword>
<comment type="function">
    <text evidence="5">Specifically catalyzes the decarboxylation of meso-diaminopimelate (meso-DAP) to L-lysine.</text>
</comment>
<dbReference type="SUPFAM" id="SSF50621">
    <property type="entry name" value="Alanine racemase C-terminal domain-like"/>
    <property type="match status" value="1"/>
</dbReference>
<comment type="similarity">
    <text evidence="5">Belongs to the Orn/Lys/Arg decarboxylase class-II family. LysA subfamily.</text>
</comment>
<feature type="binding site" evidence="5">
    <location>
        <position position="343"/>
    </location>
    <ligand>
        <name>substrate</name>
    </ligand>
</feature>
<feature type="domain" description="Orn/DAP/Arg decarboxylase 2 N-terminal" evidence="9">
    <location>
        <begin position="38"/>
        <end position="279"/>
    </location>
</feature>
<dbReference type="Gene3D" id="2.40.37.10">
    <property type="entry name" value="Lyase, Ornithine Decarboxylase, Chain A, domain 1"/>
    <property type="match status" value="1"/>
</dbReference>
<evidence type="ECO:0000256" key="2">
    <source>
        <dbReference type="ARBA" id="ARBA00022793"/>
    </source>
</evidence>
<dbReference type="InterPro" id="IPR022643">
    <property type="entry name" value="De-COase2_C"/>
</dbReference>
<name>A0ABV0EF12_9BURK</name>
<evidence type="ECO:0000256" key="5">
    <source>
        <dbReference type="HAMAP-Rule" id="MF_02120"/>
    </source>
</evidence>
<evidence type="ECO:0000256" key="7">
    <source>
        <dbReference type="RuleBase" id="RU003738"/>
    </source>
</evidence>
<evidence type="ECO:0000256" key="4">
    <source>
        <dbReference type="ARBA" id="ARBA00023239"/>
    </source>
</evidence>
<dbReference type="NCBIfam" id="TIGR01048">
    <property type="entry name" value="lysA"/>
    <property type="match status" value="1"/>
</dbReference>
<organism evidence="10 11">
    <name type="scientific">Thiobacter aerophilum</name>
    <dbReference type="NCBI Taxonomy" id="3121275"/>
    <lineage>
        <taxon>Bacteria</taxon>
        <taxon>Pseudomonadati</taxon>
        <taxon>Pseudomonadota</taxon>
        <taxon>Betaproteobacteria</taxon>
        <taxon>Burkholderiales</taxon>
        <taxon>Thiobacteraceae</taxon>
        <taxon>Thiobacter</taxon>
    </lineage>
</organism>
<gene>
    <name evidence="5 10" type="primary">lysA</name>
    <name evidence="10" type="ORF">V6E02_05240</name>
</gene>
<comment type="cofactor">
    <cofactor evidence="1 5 7">
        <name>pyridoxal 5'-phosphate</name>
        <dbReference type="ChEBI" id="CHEBI:597326"/>
    </cofactor>
</comment>
<accession>A0ABV0EF12</accession>
<dbReference type="InterPro" id="IPR009006">
    <property type="entry name" value="Ala_racemase/Decarboxylase_C"/>
</dbReference>
<keyword evidence="5 7" id="KW-0457">Lysine biosynthesis</keyword>
<dbReference type="PROSITE" id="PS00879">
    <property type="entry name" value="ODR_DC_2_2"/>
    <property type="match status" value="1"/>
</dbReference>
<reference evidence="10 11" key="1">
    <citation type="submission" date="2024-02" db="EMBL/GenBank/DDBJ databases">
        <title>New thermophilic sulfur-oxidizing bacteria from a hot springs of the Uzon caldera (Kamchatka, Russia).</title>
        <authorList>
            <person name="Dukat A.M."/>
            <person name="Elcheninov A.G."/>
            <person name="Frolov E.N."/>
        </authorList>
    </citation>
    <scope>NUCLEOTIDE SEQUENCE [LARGE SCALE GENOMIC DNA]</scope>
    <source>
        <strain evidence="10 11">AK1</strain>
    </source>
</reference>
<dbReference type="PANTHER" id="PTHR43727:SF2">
    <property type="entry name" value="GROUP IV DECARBOXYLASE"/>
    <property type="match status" value="1"/>
</dbReference>
<dbReference type="Proteomes" id="UP001482231">
    <property type="component" value="Unassembled WGS sequence"/>
</dbReference>
<dbReference type="Pfam" id="PF00278">
    <property type="entry name" value="Orn_DAP_Arg_deC"/>
    <property type="match status" value="1"/>
</dbReference>
<dbReference type="InterPro" id="IPR029066">
    <property type="entry name" value="PLP-binding_barrel"/>
</dbReference>
<feature type="modified residue" description="N6-(pyridoxal phosphate)lysine" evidence="5">
    <location>
        <position position="60"/>
    </location>
</feature>
<sequence>MTPFAYREQGLCVEAVPLTRIAAQYGTPCYVYSRAALEFAFRNFDGAFSGLPHLICYAVKANSNLAILDLFARLGAGFDIVSGGELKRVVAAGGDPSKVVFSGVGKTEAEMRLALELGIHCFNVESEAELYRLNEVAGGLKRRAPVSLRVNPDVNPRTHPYISTGLKESKFGIEYARAFELYQVAQGLPHLVVRGIDCHIGSQILQVEPFVDALERVLELVDRLKAAGIRLEHLDLGGGLGIRYRDECPPDLAEYARRLAERLAGRGLKLLLEPGRALVGNAGLLLTRVEYLKPGQTRHFAIVDAAMNDLMRPALYDAWHDILPVVPHQGSARTWEIVGPVCESGDFLGHARSLALAQGDLLAIMSAGAYGMSMASNYNSRPRAAEVMVSGEQVFLIRERESVEALYALEHLLPTDALSAS</sequence>
<keyword evidence="5" id="KW-0028">Amino-acid biosynthesis</keyword>
<protein>
    <recommendedName>
        <fullName evidence="5 6">Diaminopimelate decarboxylase</fullName>
        <shortName evidence="5">DAP decarboxylase</shortName>
        <shortName evidence="5">DAPDC</shortName>
        <ecNumber evidence="5 6">4.1.1.20</ecNumber>
    </recommendedName>
</protein>
<keyword evidence="4 5" id="KW-0456">Lyase</keyword>
<evidence type="ECO:0000259" key="8">
    <source>
        <dbReference type="Pfam" id="PF00278"/>
    </source>
</evidence>